<keyword evidence="2" id="KW-1185">Reference proteome</keyword>
<protein>
    <submittedName>
        <fullName evidence="1">20762_t:CDS:1</fullName>
    </submittedName>
</protein>
<organism evidence="1 2">
    <name type="scientific">Racocetra persica</name>
    <dbReference type="NCBI Taxonomy" id="160502"/>
    <lineage>
        <taxon>Eukaryota</taxon>
        <taxon>Fungi</taxon>
        <taxon>Fungi incertae sedis</taxon>
        <taxon>Mucoromycota</taxon>
        <taxon>Glomeromycotina</taxon>
        <taxon>Glomeromycetes</taxon>
        <taxon>Diversisporales</taxon>
        <taxon>Gigasporaceae</taxon>
        <taxon>Racocetra</taxon>
    </lineage>
</organism>
<gene>
    <name evidence="1" type="ORF">RPERSI_LOCUS13481</name>
</gene>
<accession>A0ACA9QDM0</accession>
<dbReference type="EMBL" id="CAJVQC010029981">
    <property type="protein sequence ID" value="CAG8744264.1"/>
    <property type="molecule type" value="Genomic_DNA"/>
</dbReference>
<evidence type="ECO:0000313" key="2">
    <source>
        <dbReference type="Proteomes" id="UP000789920"/>
    </source>
</evidence>
<sequence>VMYDKLKRRSLVPAIQQTVNNTTGIGPIGVGSRQSSAYASGIQRQHTWNGNNGQENNVHMTQQLPIPQQDYSAMREQTPFSSSSGKRMTDGNEMNPNFQQK</sequence>
<evidence type="ECO:0000313" key="1">
    <source>
        <dbReference type="EMBL" id="CAG8744264.1"/>
    </source>
</evidence>
<comment type="caution">
    <text evidence="1">The sequence shown here is derived from an EMBL/GenBank/DDBJ whole genome shotgun (WGS) entry which is preliminary data.</text>
</comment>
<feature type="non-terminal residue" evidence="1">
    <location>
        <position position="1"/>
    </location>
</feature>
<dbReference type="Proteomes" id="UP000789920">
    <property type="component" value="Unassembled WGS sequence"/>
</dbReference>
<proteinExistence type="predicted"/>
<feature type="non-terminal residue" evidence="1">
    <location>
        <position position="101"/>
    </location>
</feature>
<reference evidence="1" key="1">
    <citation type="submission" date="2021-06" db="EMBL/GenBank/DDBJ databases">
        <authorList>
            <person name="Kallberg Y."/>
            <person name="Tangrot J."/>
            <person name="Rosling A."/>
        </authorList>
    </citation>
    <scope>NUCLEOTIDE SEQUENCE</scope>
    <source>
        <strain evidence="1">MA461A</strain>
    </source>
</reference>
<name>A0ACA9QDM0_9GLOM</name>